<dbReference type="OrthoDB" id="530235at2"/>
<dbReference type="PANTHER" id="PTHR30349">
    <property type="entry name" value="PHAGE INTEGRASE-RELATED"/>
    <property type="match status" value="1"/>
</dbReference>
<dbReference type="Pfam" id="PF00589">
    <property type="entry name" value="Phage_integrase"/>
    <property type="match status" value="1"/>
</dbReference>
<dbReference type="CDD" id="cd01189">
    <property type="entry name" value="INT_ICEBs1_C_like"/>
    <property type="match status" value="1"/>
</dbReference>
<dbReference type="KEGG" id="nfl:COO91_02399"/>
<dbReference type="RefSeq" id="WP_100898410.1">
    <property type="nucleotide sequence ID" value="NZ_CAWNNC010000001.1"/>
</dbReference>
<dbReference type="GO" id="GO:0003677">
    <property type="term" value="F:DNA binding"/>
    <property type="evidence" value="ECO:0007669"/>
    <property type="project" value="InterPro"/>
</dbReference>
<evidence type="ECO:0000259" key="2">
    <source>
        <dbReference type="PROSITE" id="PS51898"/>
    </source>
</evidence>
<dbReference type="InterPro" id="IPR050090">
    <property type="entry name" value="Tyrosine_recombinase_XerCD"/>
</dbReference>
<keyword evidence="1" id="KW-0233">DNA recombination</keyword>
<evidence type="ECO:0000313" key="4">
    <source>
        <dbReference type="Proteomes" id="UP000232003"/>
    </source>
</evidence>
<dbReference type="PROSITE" id="PS51898">
    <property type="entry name" value="TYR_RECOMBINASE"/>
    <property type="match status" value="1"/>
</dbReference>
<dbReference type="InterPro" id="IPR011010">
    <property type="entry name" value="DNA_brk_join_enz"/>
</dbReference>
<sequence>MREIKPVNNNGSIQLKFSVGGKRYSFNPIPGGQFTNHRDFKTVQAIASQIQNDILAKNFDPTLDRYRLTPKQQPIQHGSQTSKPQTLLELWDYWVDSLNLSVATRQHHYKAIRQQIIKANPYLMDTLWLSQSNLAPATFNQRRGYLKRCYRWAVSKNLVTSNPYDELKNHRVYVKSIKPFTSTEIKVIIRGFEELAIHYAPFVKFLLATGVRTSEAIGLRWCHVDFDQGFVTIQESLSRDWAGNGYQRVRKETKTGGSRHLGMTEELRLLLWSIKPPKSEQDSLVFTTVKGKPIDDGNFRERYWVKVLTKVGVDYRRPYTTRHTTASHAIDQGTPVTGVAYLLGHSDTRMVMQTYGHLVNRPELPNIPIR</sequence>
<proteinExistence type="predicted"/>
<organism evidence="3 4">
    <name type="scientific">Nostoc flagelliforme CCNUN1</name>
    <dbReference type="NCBI Taxonomy" id="2038116"/>
    <lineage>
        <taxon>Bacteria</taxon>
        <taxon>Bacillati</taxon>
        <taxon>Cyanobacteriota</taxon>
        <taxon>Cyanophyceae</taxon>
        <taxon>Nostocales</taxon>
        <taxon>Nostocaceae</taxon>
        <taxon>Nostoc</taxon>
    </lineage>
</organism>
<dbReference type="Proteomes" id="UP000232003">
    <property type="component" value="Chromosome"/>
</dbReference>
<reference evidence="3 4" key="1">
    <citation type="submission" date="2017-11" db="EMBL/GenBank/DDBJ databases">
        <title>Complete genome of a free-living desiccation-tolerant cyanobacterium and its photosynthetic adaptation to extreme terrestrial habitat.</title>
        <authorList>
            <person name="Shang J."/>
        </authorList>
    </citation>
    <scope>NUCLEOTIDE SEQUENCE [LARGE SCALE GENOMIC DNA]</scope>
    <source>
        <strain evidence="3 4">CCNUN1</strain>
    </source>
</reference>
<accession>A0A2K8SM46</accession>
<name>A0A2K8SM46_9NOSO</name>
<dbReference type="InterPro" id="IPR002104">
    <property type="entry name" value="Integrase_catalytic"/>
</dbReference>
<evidence type="ECO:0000313" key="3">
    <source>
        <dbReference type="EMBL" id="AUB36487.1"/>
    </source>
</evidence>
<dbReference type="SUPFAM" id="SSF56349">
    <property type="entry name" value="DNA breaking-rejoining enzymes"/>
    <property type="match status" value="1"/>
</dbReference>
<dbReference type="GO" id="GO:0006310">
    <property type="term" value="P:DNA recombination"/>
    <property type="evidence" value="ECO:0007669"/>
    <property type="project" value="UniProtKB-KW"/>
</dbReference>
<keyword evidence="4" id="KW-1185">Reference proteome</keyword>
<dbReference type="EMBL" id="CP024785">
    <property type="protein sequence ID" value="AUB36487.1"/>
    <property type="molecule type" value="Genomic_DNA"/>
</dbReference>
<evidence type="ECO:0000256" key="1">
    <source>
        <dbReference type="ARBA" id="ARBA00023172"/>
    </source>
</evidence>
<gene>
    <name evidence="3" type="ORF">COO91_02399</name>
</gene>
<feature type="domain" description="Tyr recombinase" evidence="2">
    <location>
        <begin position="175"/>
        <end position="369"/>
    </location>
</feature>
<dbReference type="GO" id="GO:0015074">
    <property type="term" value="P:DNA integration"/>
    <property type="evidence" value="ECO:0007669"/>
    <property type="project" value="InterPro"/>
</dbReference>
<dbReference type="InterPro" id="IPR013762">
    <property type="entry name" value="Integrase-like_cat_sf"/>
</dbReference>
<protein>
    <submittedName>
        <fullName evidence="3">Int, integrase</fullName>
    </submittedName>
</protein>
<dbReference type="AlphaFoldDB" id="A0A2K8SM46"/>
<dbReference type="Gene3D" id="1.10.443.10">
    <property type="entry name" value="Intergrase catalytic core"/>
    <property type="match status" value="1"/>
</dbReference>